<dbReference type="EMBL" id="JBAFUR010000004">
    <property type="protein sequence ID" value="MFG1253909.1"/>
    <property type="molecule type" value="Genomic_DNA"/>
</dbReference>
<dbReference type="SUPFAM" id="SSF52980">
    <property type="entry name" value="Restriction endonuclease-like"/>
    <property type="match status" value="1"/>
</dbReference>
<gene>
    <name evidence="1" type="ORF">V5F30_16995</name>
</gene>
<comment type="caution">
    <text evidence="1">The sequence shown here is derived from an EMBL/GenBank/DDBJ whole genome shotgun (WGS) entry which is preliminary data.</text>
</comment>
<sequence>MKWLRTLILFEKGNVINSADWATVHDSYVRSIVSVNHPLGSGALTLRRKMRLPNGQWQRNGVGFLRSQFLRNMQEVEKWKAEGGVDLGRDRVQPPIKLYPSLEDYREPITSDFGGFDFITTGAGGCRVAIEWETGNISSSHRSMNKLAIALAHGILQIGVLILPSRLLYEHLTDRIGNIGELSGYLAMWEGLKATVNTGLLAITVVEHDHLTDDPALPYLTMGNDGRASEGRAKI</sequence>
<accession>A0ABW6ZJV4</accession>
<dbReference type="InterPro" id="IPR011335">
    <property type="entry name" value="Restrct_endonuc-II-like"/>
</dbReference>
<protein>
    <recommendedName>
        <fullName evidence="3">Restriction endonuclease BamHI</fullName>
    </recommendedName>
</protein>
<name>A0ABW6ZJV4_9HYPH</name>
<keyword evidence="2" id="KW-1185">Reference proteome</keyword>
<evidence type="ECO:0000313" key="1">
    <source>
        <dbReference type="EMBL" id="MFG1253909.1"/>
    </source>
</evidence>
<dbReference type="InterPro" id="IPR004194">
    <property type="entry name" value="Restrct_endonuc_II_BamHI"/>
</dbReference>
<organism evidence="1 2">
    <name type="scientific">Xanthobacter aminoxidans</name>
    <dbReference type="NCBI Taxonomy" id="186280"/>
    <lineage>
        <taxon>Bacteria</taxon>
        <taxon>Pseudomonadati</taxon>
        <taxon>Pseudomonadota</taxon>
        <taxon>Alphaproteobacteria</taxon>
        <taxon>Hyphomicrobiales</taxon>
        <taxon>Xanthobacteraceae</taxon>
        <taxon>Xanthobacter</taxon>
    </lineage>
</organism>
<dbReference type="Pfam" id="PF02923">
    <property type="entry name" value="BamHI"/>
    <property type="match status" value="1"/>
</dbReference>
<dbReference type="Gene3D" id="3.40.91.20">
    <property type="match status" value="1"/>
</dbReference>
<dbReference type="Proteomes" id="UP001604043">
    <property type="component" value="Unassembled WGS sequence"/>
</dbReference>
<reference evidence="1 2" key="1">
    <citation type="submission" date="2024-02" db="EMBL/GenBank/DDBJ databases">
        <title>Expansion and revision of Xanthobacter and proposal of Roseixanthobacter gen. nov.</title>
        <authorList>
            <person name="Soltysiak M.P.M."/>
            <person name="Jalihal A."/>
            <person name="Ory A."/>
            <person name="Chrisophersen C."/>
            <person name="Lee A.D."/>
            <person name="Boulton J."/>
            <person name="Springer M."/>
        </authorList>
    </citation>
    <scope>NUCLEOTIDE SEQUENCE [LARGE SCALE GENOMIC DNA]</scope>
    <source>
        <strain evidence="1 2">CB5</strain>
    </source>
</reference>
<evidence type="ECO:0000313" key="2">
    <source>
        <dbReference type="Proteomes" id="UP001604043"/>
    </source>
</evidence>
<dbReference type="InterPro" id="IPR011338">
    <property type="entry name" value="BamHI/BglII/BstY"/>
</dbReference>
<evidence type="ECO:0008006" key="3">
    <source>
        <dbReference type="Google" id="ProtNLM"/>
    </source>
</evidence>
<proteinExistence type="predicted"/>
<dbReference type="RefSeq" id="WP_394009802.1">
    <property type="nucleotide sequence ID" value="NZ_JBAFUR010000004.1"/>
</dbReference>